<dbReference type="InterPro" id="IPR013783">
    <property type="entry name" value="Ig-like_fold"/>
</dbReference>
<dbReference type="PANTHER" id="PTHR47197">
    <property type="entry name" value="PROTEIN NIRF"/>
    <property type="match status" value="1"/>
</dbReference>
<dbReference type="SUPFAM" id="SSF69304">
    <property type="entry name" value="Tricorn protease N-terminal domain"/>
    <property type="match status" value="1"/>
</dbReference>
<evidence type="ECO:0000313" key="3">
    <source>
        <dbReference type="EMBL" id="MCW1923453.1"/>
    </source>
</evidence>
<name>A0ABT3GIU6_9BACT</name>
<dbReference type="InterPro" id="IPR011045">
    <property type="entry name" value="N2O_reductase_N"/>
</dbReference>
<dbReference type="InterPro" id="IPR001434">
    <property type="entry name" value="OmcB-like_DUF11"/>
</dbReference>
<protein>
    <recommendedName>
        <fullName evidence="2">DUF11 domain-containing protein</fullName>
    </recommendedName>
</protein>
<feature type="chain" id="PRO_5046663803" description="DUF11 domain-containing protein" evidence="1">
    <location>
        <begin position="21"/>
        <end position="1465"/>
    </location>
</feature>
<dbReference type="PANTHER" id="PTHR47197:SF3">
    <property type="entry name" value="DIHYDRO-HEME D1 DEHYDROGENASE"/>
    <property type="match status" value="1"/>
</dbReference>
<feature type="signal peptide" evidence="1">
    <location>
        <begin position="1"/>
        <end position="20"/>
    </location>
</feature>
<reference evidence="3 4" key="1">
    <citation type="submission" date="2022-10" db="EMBL/GenBank/DDBJ databases">
        <title>Luteolibacter arcticus strain CCTCC AB 2014275, whole genome shotgun sequencing project.</title>
        <authorList>
            <person name="Zhao G."/>
            <person name="Shen L."/>
        </authorList>
    </citation>
    <scope>NUCLEOTIDE SEQUENCE [LARGE SCALE GENOMIC DNA]</scope>
    <source>
        <strain evidence="3 4">CCTCC AB 2014275</strain>
    </source>
</reference>
<sequence>MHAYLSRATWLALLANGSIANGATLFEDGFEQGLTWTVETNQQGRARTTTEHDPATGTSHLVLDDALNDSTTSVAEASFPLDLSFKKNLVLQFKAKSLGNEPHSPPAENFTTFRNYDGAAISTDAGATWRSLQSLAAAGTTWTTYTVPLDAAVSQLGGNFGPNCRIRFSGYDNAPAPLDGIAIDDVTVTADVDQRSIVELPGPVNEGGGTYTGYVVLLFAADAPLTLALSATPGSPLIVPPSVTIPAGATFTSFQYSIEDDSSVTLTRTASVTASSPGITATAGNVTVIDDEVPVVSLTLPASLKEGELPSDNATLSFSPAPSIALTLGLSSTPSGELTLPATLTVPAGQSQLTFTARANNDTAIDGDIPVVATATAPGMTPASTTTVATDNETRALTLTIPTTILEGASPTGTVAVTGTIPDPLVVTLAIENGEGLTVPSTVTIPARSTSATFTITTTDNSVQDGSRTSPLQATAVGFTSATKNVVVKDNEIASYAFTSAFTDLMNLGIPVTVAVRPLDVEGTIIPGLSGSVDLELVLPDGSAQAASPASVNLTNSIWTGSITMPAIDATGLRLRARDAAGNSGISPSFDAIRTLAIKASDLVWDPARNVIYAGVLASDTGIHKNKVIAIDPVTLQITGSVTTNQDPRRMALTPDGQFLYVALYANGTIGKIDPATMTMVSTFPVGSDPSWGMMYADDICTVAGQPDTVILSRGAKSTTGFYGTAVYTNGVQRPQLPAGTNSEIEPSADPTIFFGYNNRDTGHGLSKLQLHANGLTRVTTTSTAIDGFLPDFQSQGDLIFGGNGKVADGSTMQARSTFPTAGIARAEMAASRVYFLEKLSFLSDYSAITVCDPAINAVVRRVSIPPVTDYGVASLIRWGKKGLAFRSDSKVRLVSTSVVSSEAPANLEVELTPPPGPVGTGAPMTYSVVVTNHGPNPAIGAEVTATLSSDQALNGTTASSGTPVAAGLVVKLPLGDLASGASVTLGLTTTPLSAGNPSCQVIATSSAADPDGTNNVDIGFARVSYQSAPETINTLRLVSKSLTYDESRKLFWATVPSSEAPPLGNSVVSIDPRTGAISSPIPLGATPMENAIALSDNGRYLYVGFSDTPQLCRLDLEANPPSIARVPMVTGPSGRGGYVTDIEVLEGDGRKAVVGTTGSSSSMVLVDDLTTTPTNIYGTVIEPTGTPGIIVTSDASNSVYSIHRFRVAPEGLQLLETRSASSIRKMHADGDTLLTSGGTLFDSSHLTPNLKLASSGSPCLDGARGRAYLVNGKSLRSFSTSTGLASASLTLPTSGTDDWSLSCTRWGADGMAILGGDGKIYILRWSEIGSIDEDHDGVADTWENMHFETLDSEPDADADADGLQNLIEYLFGSSPEEASENPLKFSLKEEPDAPAMILEFPRRNNLPRSYQIQTSENLDSWSNAIGVVETVVATQASGDATIDTVRAEIPLPEGHRFARIQWQP</sequence>
<dbReference type="EMBL" id="JAPDDT010000004">
    <property type="protein sequence ID" value="MCW1923453.1"/>
    <property type="molecule type" value="Genomic_DNA"/>
</dbReference>
<dbReference type="Proteomes" id="UP001320876">
    <property type="component" value="Unassembled WGS sequence"/>
</dbReference>
<keyword evidence="1" id="KW-0732">Signal</keyword>
<dbReference type="InterPro" id="IPR015943">
    <property type="entry name" value="WD40/YVTN_repeat-like_dom_sf"/>
</dbReference>
<dbReference type="InterPro" id="IPR051200">
    <property type="entry name" value="Host-pathogen_enzymatic-act"/>
</dbReference>
<keyword evidence="4" id="KW-1185">Reference proteome</keyword>
<organism evidence="3 4">
    <name type="scientific">Luteolibacter arcticus</name>
    <dbReference type="NCBI Taxonomy" id="1581411"/>
    <lineage>
        <taxon>Bacteria</taxon>
        <taxon>Pseudomonadati</taxon>
        <taxon>Verrucomicrobiota</taxon>
        <taxon>Verrucomicrobiia</taxon>
        <taxon>Verrucomicrobiales</taxon>
        <taxon>Verrucomicrobiaceae</taxon>
        <taxon>Luteolibacter</taxon>
    </lineage>
</organism>
<proteinExistence type="predicted"/>
<feature type="domain" description="DUF11" evidence="2">
    <location>
        <begin position="908"/>
        <end position="1017"/>
    </location>
</feature>
<evidence type="ECO:0000313" key="4">
    <source>
        <dbReference type="Proteomes" id="UP001320876"/>
    </source>
</evidence>
<dbReference type="Gene3D" id="2.60.120.260">
    <property type="entry name" value="Galactose-binding domain-like"/>
    <property type="match status" value="1"/>
</dbReference>
<dbReference type="SUPFAM" id="SSF50974">
    <property type="entry name" value="Nitrous oxide reductase, N-terminal domain"/>
    <property type="match status" value="1"/>
</dbReference>
<gene>
    <name evidence="3" type="ORF">OKA05_12890</name>
</gene>
<accession>A0ABT3GIU6</accession>
<evidence type="ECO:0000256" key="1">
    <source>
        <dbReference type="SAM" id="SignalP"/>
    </source>
</evidence>
<dbReference type="Gene3D" id="2.60.40.10">
    <property type="entry name" value="Immunoglobulins"/>
    <property type="match status" value="1"/>
</dbReference>
<dbReference type="Gene3D" id="2.130.10.10">
    <property type="entry name" value="YVTN repeat-like/Quinoprotein amine dehydrogenase"/>
    <property type="match status" value="2"/>
</dbReference>
<dbReference type="RefSeq" id="WP_264487558.1">
    <property type="nucleotide sequence ID" value="NZ_JAPDDT010000004.1"/>
</dbReference>
<comment type="caution">
    <text evidence="3">The sequence shown here is derived from an EMBL/GenBank/DDBJ whole genome shotgun (WGS) entry which is preliminary data.</text>
</comment>
<evidence type="ECO:0000259" key="2">
    <source>
        <dbReference type="Pfam" id="PF01345"/>
    </source>
</evidence>
<dbReference type="Pfam" id="PF01345">
    <property type="entry name" value="DUF11"/>
    <property type="match status" value="1"/>
</dbReference>